<gene>
    <name evidence="1" type="ORF">B296_00044059</name>
</gene>
<dbReference type="EMBL" id="AMZH03010168">
    <property type="protein sequence ID" value="RRT55268.1"/>
    <property type="molecule type" value="Genomic_DNA"/>
</dbReference>
<reference evidence="1 2" key="1">
    <citation type="journal article" date="2014" name="Agronomy (Basel)">
        <title>A Draft Genome Sequence for Ensete ventricosum, the Drought-Tolerant Tree Against Hunger.</title>
        <authorList>
            <person name="Harrison J."/>
            <person name="Moore K.A."/>
            <person name="Paszkiewicz K."/>
            <person name="Jones T."/>
            <person name="Grant M."/>
            <person name="Ambacheew D."/>
            <person name="Muzemil S."/>
            <person name="Studholme D.J."/>
        </authorList>
    </citation>
    <scope>NUCLEOTIDE SEQUENCE [LARGE SCALE GENOMIC DNA]</scope>
</reference>
<organism evidence="1 2">
    <name type="scientific">Ensete ventricosum</name>
    <name type="common">Abyssinian banana</name>
    <name type="synonym">Musa ensete</name>
    <dbReference type="NCBI Taxonomy" id="4639"/>
    <lineage>
        <taxon>Eukaryota</taxon>
        <taxon>Viridiplantae</taxon>
        <taxon>Streptophyta</taxon>
        <taxon>Embryophyta</taxon>
        <taxon>Tracheophyta</taxon>
        <taxon>Spermatophyta</taxon>
        <taxon>Magnoliopsida</taxon>
        <taxon>Liliopsida</taxon>
        <taxon>Zingiberales</taxon>
        <taxon>Musaceae</taxon>
        <taxon>Ensete</taxon>
    </lineage>
</organism>
<accession>A0A426YU66</accession>
<evidence type="ECO:0000313" key="2">
    <source>
        <dbReference type="Proteomes" id="UP000287651"/>
    </source>
</evidence>
<name>A0A426YU66_ENSVE</name>
<comment type="caution">
    <text evidence="1">The sequence shown here is derived from an EMBL/GenBank/DDBJ whole genome shotgun (WGS) entry which is preliminary data.</text>
</comment>
<protein>
    <submittedName>
        <fullName evidence="1">Uncharacterized protein</fullName>
    </submittedName>
</protein>
<proteinExistence type="predicted"/>
<evidence type="ECO:0000313" key="1">
    <source>
        <dbReference type="EMBL" id="RRT55268.1"/>
    </source>
</evidence>
<dbReference type="Proteomes" id="UP000287651">
    <property type="component" value="Unassembled WGS sequence"/>
</dbReference>
<dbReference type="AlphaFoldDB" id="A0A426YU66"/>
<sequence>MLPDSNNVVPKKVKTLMTIIDPRDPDKGILNPEPVEKVLEAPLDSEHPNKWELVERIRKLTGNTSGDRQRKTIRVTVRMPNVAGLPGVSGGAIGATGGTART</sequence>